<sequence length="570" mass="60627">MAASNGSVEKDVLSDESRNNYDTTSPGSPVPAEVRDPSDPSAASDNIRKITGLRWFLVCAGLYCSCLIYGLDTTIAADIQGAVVATFQNVPQLPWIGAGFSLGSVAVILPYNALFSKFNMKWLYIGGVIVFEAGSALCGAAPSIEALIVGRVIAGAGGTGIYLGGLNHFAVLTTREERSTYMTGLGFIWGVGTIIGPVVGGAFSLSSATWRWGFYINLIIGAICAPIYLFCLPPIRPTKGISIPERLRHVDWLGSALSCGMWVFFSMAFISGGGIWPWSDSRTIAMIVCFAVCLVLYVLQQYFLILTTVADRSFPGHLLKSRTQVLVLLCAVCAMLGLYVSTYYIPIYFQFVNNDSSLMAAVRLLPFLLLAIAFNLAAGWALPKINIYATFYLAAGIFLLIPGALFYVYLKPSTSVANIYGFSILMGVGCGITMQLGYAVASLKAAPEDAVNSISLQNFSQIGAQVLALVIAGRVFQSVAVNNLTPILSGHGYSVEEIQNSVAGAQSGLFQQLEGTLRTEALEAVSGAIQTTFIIVIAAGALQIVCALGLRWERLFPKAAASSDDVAASA</sequence>
<keyword evidence="2" id="KW-1185">Reference proteome</keyword>
<reference evidence="1 2" key="1">
    <citation type="journal article" date="2022" name="New Phytol.">
        <title>Ecological generalism drives hyperdiversity of secondary metabolite gene clusters in xylarialean endophytes.</title>
        <authorList>
            <person name="Franco M.E.E."/>
            <person name="Wisecaver J.H."/>
            <person name="Arnold A.E."/>
            <person name="Ju Y.M."/>
            <person name="Slot J.C."/>
            <person name="Ahrendt S."/>
            <person name="Moore L.P."/>
            <person name="Eastman K.E."/>
            <person name="Scott K."/>
            <person name="Konkel Z."/>
            <person name="Mondo S.J."/>
            <person name="Kuo A."/>
            <person name="Hayes R.D."/>
            <person name="Haridas S."/>
            <person name="Andreopoulos B."/>
            <person name="Riley R."/>
            <person name="LaButti K."/>
            <person name="Pangilinan J."/>
            <person name="Lipzen A."/>
            <person name="Amirebrahimi M."/>
            <person name="Yan J."/>
            <person name="Adam C."/>
            <person name="Keymanesh K."/>
            <person name="Ng V."/>
            <person name="Louie K."/>
            <person name="Northen T."/>
            <person name="Drula E."/>
            <person name="Henrissat B."/>
            <person name="Hsieh H.M."/>
            <person name="Youens-Clark K."/>
            <person name="Lutzoni F."/>
            <person name="Miadlikowska J."/>
            <person name="Eastwood D.C."/>
            <person name="Hamelin R.C."/>
            <person name="Grigoriev I.V."/>
            <person name="U'Ren J.M."/>
        </authorList>
    </citation>
    <scope>NUCLEOTIDE SEQUENCE [LARGE SCALE GENOMIC DNA]</scope>
    <source>
        <strain evidence="1 2">CBS 119005</strain>
    </source>
</reference>
<evidence type="ECO:0000313" key="1">
    <source>
        <dbReference type="EMBL" id="KAI4859952.1"/>
    </source>
</evidence>
<proteinExistence type="predicted"/>
<gene>
    <name evidence="1" type="ORF">F4820DRAFT_438347</name>
</gene>
<protein>
    <submittedName>
        <fullName evidence="1">MFS general substrate transporter</fullName>
    </submittedName>
</protein>
<dbReference type="EMBL" id="MU393606">
    <property type="protein sequence ID" value="KAI4859952.1"/>
    <property type="molecule type" value="Genomic_DNA"/>
</dbReference>
<evidence type="ECO:0000313" key="2">
    <source>
        <dbReference type="Proteomes" id="UP001497700"/>
    </source>
</evidence>
<name>A0ACB9YL81_9PEZI</name>
<accession>A0ACB9YL81</accession>
<comment type="caution">
    <text evidence="1">The sequence shown here is derived from an EMBL/GenBank/DDBJ whole genome shotgun (WGS) entry which is preliminary data.</text>
</comment>
<dbReference type="Proteomes" id="UP001497700">
    <property type="component" value="Unassembled WGS sequence"/>
</dbReference>
<organism evidence="1 2">
    <name type="scientific">Hypoxylon rubiginosum</name>
    <dbReference type="NCBI Taxonomy" id="110542"/>
    <lineage>
        <taxon>Eukaryota</taxon>
        <taxon>Fungi</taxon>
        <taxon>Dikarya</taxon>
        <taxon>Ascomycota</taxon>
        <taxon>Pezizomycotina</taxon>
        <taxon>Sordariomycetes</taxon>
        <taxon>Xylariomycetidae</taxon>
        <taxon>Xylariales</taxon>
        <taxon>Hypoxylaceae</taxon>
        <taxon>Hypoxylon</taxon>
    </lineage>
</organism>